<dbReference type="HAMAP" id="MF_00357">
    <property type="entry name" value="RNApol_bact_RpoE"/>
    <property type="match status" value="1"/>
</dbReference>
<dbReference type="InterPro" id="IPR029757">
    <property type="entry name" value="RpoE"/>
</dbReference>
<comment type="caution">
    <text evidence="9">The sequence shown here is derived from an EMBL/GenBank/DDBJ whole genome shotgun (WGS) entry which is preliminary data.</text>
</comment>
<comment type="similarity">
    <text evidence="1 6">Belongs to the RpoE family.</text>
</comment>
<feature type="compositionally biased region" description="Acidic residues" evidence="7">
    <location>
        <begin position="120"/>
        <end position="184"/>
    </location>
</feature>
<evidence type="ECO:0000256" key="3">
    <source>
        <dbReference type="ARBA" id="ARBA00022679"/>
    </source>
</evidence>
<evidence type="ECO:0000313" key="10">
    <source>
        <dbReference type="Proteomes" id="UP001500866"/>
    </source>
</evidence>
<keyword evidence="3 6" id="KW-0808">Transferase</keyword>
<feature type="domain" description="HTH HARE-type" evidence="8">
    <location>
        <begin position="14"/>
        <end position="81"/>
    </location>
</feature>
<organism evidence="9 10">
    <name type="scientific">Virgibacillus siamensis</name>
    <dbReference type="NCBI Taxonomy" id="480071"/>
    <lineage>
        <taxon>Bacteria</taxon>
        <taxon>Bacillati</taxon>
        <taxon>Bacillota</taxon>
        <taxon>Bacilli</taxon>
        <taxon>Bacillales</taxon>
        <taxon>Bacillaceae</taxon>
        <taxon>Virgibacillus</taxon>
    </lineage>
</organism>
<name>A0ABN1G7K5_9BACI</name>
<dbReference type="Proteomes" id="UP001500866">
    <property type="component" value="Unassembled WGS sequence"/>
</dbReference>
<dbReference type="InterPro" id="IPR007759">
    <property type="entry name" value="Asxl_HARE-HTH"/>
</dbReference>
<keyword evidence="10" id="KW-1185">Reference proteome</keyword>
<dbReference type="NCBIfam" id="TIGR04567">
    <property type="entry name" value="RNAP_delt_lowGC"/>
    <property type="match status" value="1"/>
</dbReference>
<evidence type="ECO:0000256" key="6">
    <source>
        <dbReference type="HAMAP-Rule" id="MF_00357"/>
    </source>
</evidence>
<keyword evidence="4 6" id="KW-0548">Nucleotidyltransferase</keyword>
<comment type="function">
    <text evidence="6">Participates in both the initiation and recycling phases of transcription. In the presence of the delta subunit, RNAP displays an increased specificity of transcription, a decreased affinity for nucleic acids, and an increased efficiency of RNA synthesis because of enhanced recycling.</text>
</comment>
<keyword evidence="2 6" id="KW-0240">DNA-directed RNA polymerase</keyword>
<evidence type="ECO:0000313" key="9">
    <source>
        <dbReference type="EMBL" id="GAA0605502.1"/>
    </source>
</evidence>
<dbReference type="EMBL" id="BAAADS010000016">
    <property type="protein sequence ID" value="GAA0605502.1"/>
    <property type="molecule type" value="Genomic_DNA"/>
</dbReference>
<dbReference type="PROSITE" id="PS51913">
    <property type="entry name" value="HTH_HARE"/>
    <property type="match status" value="1"/>
</dbReference>
<feature type="region of interest" description="Disordered" evidence="7">
    <location>
        <begin position="87"/>
        <end position="184"/>
    </location>
</feature>
<keyword evidence="5 6" id="KW-0804">Transcription</keyword>
<evidence type="ECO:0000256" key="7">
    <source>
        <dbReference type="SAM" id="MobiDB-lite"/>
    </source>
</evidence>
<protein>
    <recommendedName>
        <fullName evidence="6">Probable DNA-directed RNA polymerase subunit delta</fullName>
    </recommendedName>
    <alternativeName>
        <fullName evidence="6">RNAP delta factor</fullName>
    </alternativeName>
</protein>
<comment type="subunit">
    <text evidence="6">RNAP is composed of a core of 2 alpha, a beta and a beta' subunits. The core is associated with a delta subunit and one of several sigma factors.</text>
</comment>
<gene>
    <name evidence="6" type="primary">rpoE</name>
    <name evidence="9" type="ORF">GCM10009001_23450</name>
</gene>
<evidence type="ECO:0000256" key="2">
    <source>
        <dbReference type="ARBA" id="ARBA00022478"/>
    </source>
</evidence>
<evidence type="ECO:0000259" key="8">
    <source>
        <dbReference type="PROSITE" id="PS51913"/>
    </source>
</evidence>
<evidence type="ECO:0000256" key="4">
    <source>
        <dbReference type="ARBA" id="ARBA00022695"/>
    </source>
</evidence>
<feature type="compositionally biased region" description="Basic residues" evidence="7">
    <location>
        <begin position="94"/>
        <end position="113"/>
    </location>
</feature>
<dbReference type="Gene3D" id="1.10.10.1250">
    <property type="entry name" value="RNA polymerase, subunit delta, N-terminal domain"/>
    <property type="match status" value="1"/>
</dbReference>
<evidence type="ECO:0000256" key="1">
    <source>
        <dbReference type="ARBA" id="ARBA00009828"/>
    </source>
</evidence>
<evidence type="ECO:0000256" key="5">
    <source>
        <dbReference type="ARBA" id="ARBA00023163"/>
    </source>
</evidence>
<proteinExistence type="inferred from homology"/>
<dbReference type="InterPro" id="IPR038087">
    <property type="entry name" value="RNAP_delta_N_dom_sf"/>
</dbReference>
<reference evidence="9 10" key="1">
    <citation type="journal article" date="2019" name="Int. J. Syst. Evol. Microbiol.">
        <title>The Global Catalogue of Microorganisms (GCM) 10K type strain sequencing project: providing services to taxonomists for standard genome sequencing and annotation.</title>
        <authorList>
            <consortium name="The Broad Institute Genomics Platform"/>
            <consortium name="The Broad Institute Genome Sequencing Center for Infectious Disease"/>
            <person name="Wu L."/>
            <person name="Ma J."/>
        </authorList>
    </citation>
    <scope>NUCLEOTIDE SEQUENCE [LARGE SCALE GENOMIC DNA]</scope>
    <source>
        <strain evidence="9 10">JCM 15395</strain>
    </source>
</reference>
<sequence>MGLNDYSREEMQRMPMVDLAHHILSGKQKAVHYSELYDQVAEMKGFTEEQKAGYLSQFYTDLTVDGRLITTGSGIWGLKRWYPVEQIDEEGGAPKKKKKSTTKKKATKKKQAAKKKEPEPEPDVPENDLEVLTDKFEDEAADDEEDHLDGGFDDERDDYDYDDEEHDEDEEYDDEEEDQEDEKK</sequence>
<accession>A0ABN1G7K5</accession>
<dbReference type="RefSeq" id="WP_343813254.1">
    <property type="nucleotide sequence ID" value="NZ_BAAADS010000016.1"/>
</dbReference>
<dbReference type="Pfam" id="PF05066">
    <property type="entry name" value="HARE-HTH"/>
    <property type="match status" value="1"/>
</dbReference>